<organism evidence="5 6">
    <name type="scientific">Mycena pura</name>
    <dbReference type="NCBI Taxonomy" id="153505"/>
    <lineage>
        <taxon>Eukaryota</taxon>
        <taxon>Fungi</taxon>
        <taxon>Dikarya</taxon>
        <taxon>Basidiomycota</taxon>
        <taxon>Agaricomycotina</taxon>
        <taxon>Agaricomycetes</taxon>
        <taxon>Agaricomycetidae</taxon>
        <taxon>Agaricales</taxon>
        <taxon>Marasmiineae</taxon>
        <taxon>Mycenaceae</taxon>
        <taxon>Mycena</taxon>
    </lineage>
</organism>
<evidence type="ECO:0000256" key="2">
    <source>
        <dbReference type="SAM" id="Coils"/>
    </source>
</evidence>
<dbReference type="Pfam" id="PF04548">
    <property type="entry name" value="AIG1"/>
    <property type="match status" value="1"/>
</dbReference>
<dbReference type="EMBL" id="JARJCW010000003">
    <property type="protein sequence ID" value="KAJ7226853.1"/>
    <property type="molecule type" value="Genomic_DNA"/>
</dbReference>
<comment type="caution">
    <text evidence="5">The sequence shown here is derived from an EMBL/GenBank/DDBJ whole genome shotgun (WGS) entry which is preliminary data.</text>
</comment>
<dbReference type="GO" id="GO:0005525">
    <property type="term" value="F:GTP binding"/>
    <property type="evidence" value="ECO:0007669"/>
    <property type="project" value="InterPro"/>
</dbReference>
<evidence type="ECO:0000313" key="6">
    <source>
        <dbReference type="Proteomes" id="UP001219525"/>
    </source>
</evidence>
<proteinExistence type="predicted"/>
<dbReference type="PANTHER" id="PTHR32046">
    <property type="entry name" value="G DOMAIN-CONTAINING PROTEIN"/>
    <property type="match status" value="1"/>
</dbReference>
<dbReference type="PROSITE" id="PS00675">
    <property type="entry name" value="SIGMA54_INTERACT_1"/>
    <property type="match status" value="1"/>
</dbReference>
<feature type="domain" description="AIG1-type G" evidence="4">
    <location>
        <begin position="57"/>
        <end position="209"/>
    </location>
</feature>
<dbReference type="SUPFAM" id="SSF52540">
    <property type="entry name" value="P-loop containing nucleoside triphosphate hydrolases"/>
    <property type="match status" value="1"/>
</dbReference>
<dbReference type="Gene3D" id="3.40.50.300">
    <property type="entry name" value="P-loop containing nucleotide triphosphate hydrolases"/>
    <property type="match status" value="1"/>
</dbReference>
<feature type="compositionally biased region" description="Acidic residues" evidence="3">
    <location>
        <begin position="15"/>
        <end position="29"/>
    </location>
</feature>
<reference evidence="5" key="1">
    <citation type="submission" date="2023-03" db="EMBL/GenBank/DDBJ databases">
        <title>Massive genome expansion in bonnet fungi (Mycena s.s.) driven by repeated elements and novel gene families across ecological guilds.</title>
        <authorList>
            <consortium name="Lawrence Berkeley National Laboratory"/>
            <person name="Harder C.B."/>
            <person name="Miyauchi S."/>
            <person name="Viragh M."/>
            <person name="Kuo A."/>
            <person name="Thoen E."/>
            <person name="Andreopoulos B."/>
            <person name="Lu D."/>
            <person name="Skrede I."/>
            <person name="Drula E."/>
            <person name="Henrissat B."/>
            <person name="Morin E."/>
            <person name="Kohler A."/>
            <person name="Barry K."/>
            <person name="LaButti K."/>
            <person name="Morin E."/>
            <person name="Salamov A."/>
            <person name="Lipzen A."/>
            <person name="Mereny Z."/>
            <person name="Hegedus B."/>
            <person name="Baldrian P."/>
            <person name="Stursova M."/>
            <person name="Weitz H."/>
            <person name="Taylor A."/>
            <person name="Grigoriev I.V."/>
            <person name="Nagy L.G."/>
            <person name="Martin F."/>
            <person name="Kauserud H."/>
        </authorList>
    </citation>
    <scope>NUCLEOTIDE SEQUENCE</scope>
    <source>
        <strain evidence="5">9144</strain>
    </source>
</reference>
<name>A0AAD6YQU9_9AGAR</name>
<feature type="region of interest" description="Disordered" evidence="3">
    <location>
        <begin position="1"/>
        <end position="34"/>
    </location>
</feature>
<dbReference type="InterPro" id="IPR027417">
    <property type="entry name" value="P-loop_NTPase"/>
</dbReference>
<evidence type="ECO:0000256" key="3">
    <source>
        <dbReference type="SAM" id="MobiDB-lite"/>
    </source>
</evidence>
<gene>
    <name evidence="5" type="ORF">GGX14DRAFT_530807</name>
</gene>
<dbReference type="AlphaFoldDB" id="A0AAD6YQU9"/>
<keyword evidence="6" id="KW-1185">Reference proteome</keyword>
<sequence>MFGVAPEPCLNVADDATDDSTDYESDPDDDKPKINTIEDLRKGTIKTKRNKTAAPYTILLVGETGVGKSSVLQLFANVLAGNPAFKYDFSVLNHQNETSGSQASSQTNAAHLYEFVSKNGQKLRILDTPGLADTRGLQYDERHKKSIATQIQNHIDSVNAVIILANGTVPRITVGTDYALTTLSAIFPKSLAPNIAFMFTNVSSPLSQNFSQDSVPPELNDAPHFFLDNPLALQKKYDTLKKDGKPKRTLDQMTTAVEAGEQRALEMLADVFDWLDGLTPQPTTQIVSLYNQSQNIERQISDTLTQMAQASGKQKEIEKIVKNIKAGADSIDAYSKYQRTVNLKPWKRVDSETHNTLCSESGCYSNCHEECALDFTLDPVGIKMCWVIDDDTETCSVCNHSFSKHSHYRALWKQVPESQITIDEDMKQTWEQAKGEQEQNELILAQMQQTLNELSKSVDDSTETLARLAVDYANLSLSGSFSAQINKAINLLRQDFKSMQQKGVDQESLRKMKDSIDTMEKKLEVLKEANAKAKEGTTMIKRAYAATYSAVTSTYNAVTGRS</sequence>
<dbReference type="PANTHER" id="PTHR32046:SF11">
    <property type="entry name" value="IMMUNE-ASSOCIATED NUCLEOTIDE-BINDING PROTEIN 10-LIKE"/>
    <property type="match status" value="1"/>
</dbReference>
<dbReference type="InterPro" id="IPR006703">
    <property type="entry name" value="G_AIG1"/>
</dbReference>
<accession>A0AAD6YQU9</accession>
<protein>
    <recommendedName>
        <fullName evidence="4">AIG1-type G domain-containing protein</fullName>
    </recommendedName>
</protein>
<feature type="coiled-coil region" evidence="2">
    <location>
        <begin position="509"/>
        <end position="536"/>
    </location>
</feature>
<evidence type="ECO:0000259" key="4">
    <source>
        <dbReference type="Pfam" id="PF04548"/>
    </source>
</evidence>
<dbReference type="Proteomes" id="UP001219525">
    <property type="component" value="Unassembled WGS sequence"/>
</dbReference>
<keyword evidence="1" id="KW-0547">Nucleotide-binding</keyword>
<evidence type="ECO:0000256" key="1">
    <source>
        <dbReference type="ARBA" id="ARBA00022741"/>
    </source>
</evidence>
<dbReference type="InterPro" id="IPR025662">
    <property type="entry name" value="Sigma_54_int_dom_ATP-bd_1"/>
</dbReference>
<keyword evidence="2" id="KW-0175">Coiled coil</keyword>
<evidence type="ECO:0000313" key="5">
    <source>
        <dbReference type="EMBL" id="KAJ7226853.1"/>
    </source>
</evidence>